<feature type="transmembrane region" description="Helical" evidence="1">
    <location>
        <begin position="172"/>
        <end position="191"/>
    </location>
</feature>
<feature type="transmembrane region" description="Helical" evidence="1">
    <location>
        <begin position="87"/>
        <end position="115"/>
    </location>
</feature>
<proteinExistence type="predicted"/>
<dbReference type="STRING" id="1637975.AN957_19950"/>
<feature type="transmembrane region" description="Helical" evidence="1">
    <location>
        <begin position="135"/>
        <end position="160"/>
    </location>
</feature>
<accession>A0A0Q3SLT7</accession>
<keyword evidence="1" id="KW-0472">Membrane</keyword>
<evidence type="ECO:0000313" key="2">
    <source>
        <dbReference type="EMBL" id="KQL20636.1"/>
    </source>
</evidence>
<sequence>MEFFKGLIYKELKLTKNWFVVGIALLILGVVAGLGLTKYFNEPNIFAVVAVTILVGHGFYLPAYLLHSLNIEAQTQLWLHNPNSGAILFLAKLTAGFILYVVSFFIAFVIAIWGLTHAVNGESLFNLTGEPVLNITLIGLGITLGTLFLGVWVLFYWSLFHSLKKVPFLHSIRWPIVIGTWILLTAIGNYVNNLPIYQKLKNIGIIKLDAYSIEFLVGKSSASAGFVDNAELSIMNGAIYTILVIIVFSASVWLLERKVEV</sequence>
<dbReference type="AlphaFoldDB" id="A0A0Q3SLT7"/>
<keyword evidence="1" id="KW-0812">Transmembrane</keyword>
<feature type="transmembrane region" description="Helical" evidence="1">
    <location>
        <begin position="18"/>
        <end position="39"/>
    </location>
</feature>
<evidence type="ECO:0000256" key="1">
    <source>
        <dbReference type="SAM" id="Phobius"/>
    </source>
</evidence>
<gene>
    <name evidence="2" type="ORF">AN957_19950</name>
</gene>
<organism evidence="2 3">
    <name type="scientific">Cytobacillus solani</name>
    <dbReference type="NCBI Taxonomy" id="1637975"/>
    <lineage>
        <taxon>Bacteria</taxon>
        <taxon>Bacillati</taxon>
        <taxon>Bacillota</taxon>
        <taxon>Bacilli</taxon>
        <taxon>Bacillales</taxon>
        <taxon>Bacillaceae</taxon>
        <taxon>Cytobacillus</taxon>
    </lineage>
</organism>
<comment type="caution">
    <text evidence="2">The sequence shown here is derived from an EMBL/GenBank/DDBJ whole genome shotgun (WGS) entry which is preliminary data.</text>
</comment>
<reference evidence="2 3" key="1">
    <citation type="submission" date="2015-09" db="EMBL/GenBank/DDBJ databases">
        <title>Genome sequencing project for genomic taxonomy and phylogenomics of Bacillus-like bacteria.</title>
        <authorList>
            <person name="Liu B."/>
            <person name="Wang J."/>
            <person name="Zhu Y."/>
            <person name="Liu G."/>
            <person name="Chen Q."/>
            <person name="Chen Z."/>
            <person name="Lan J."/>
            <person name="Che J."/>
            <person name="Ge C."/>
            <person name="Shi H."/>
            <person name="Pan Z."/>
            <person name="Liu X."/>
        </authorList>
    </citation>
    <scope>NUCLEOTIDE SEQUENCE [LARGE SCALE GENOMIC DNA]</scope>
    <source>
        <strain evidence="2 3">FJAT-18043</strain>
    </source>
</reference>
<dbReference type="Proteomes" id="UP000050996">
    <property type="component" value="Unassembled WGS sequence"/>
</dbReference>
<feature type="transmembrane region" description="Helical" evidence="1">
    <location>
        <begin position="45"/>
        <end position="66"/>
    </location>
</feature>
<feature type="transmembrane region" description="Helical" evidence="1">
    <location>
        <begin position="237"/>
        <end position="255"/>
    </location>
</feature>
<dbReference type="PATRIC" id="fig|1637975.4.peg.3963"/>
<dbReference type="RefSeq" id="WP_056685861.1">
    <property type="nucleotide sequence ID" value="NZ_LJIX01000006.1"/>
</dbReference>
<name>A0A0Q3SLT7_9BACI</name>
<keyword evidence="3" id="KW-1185">Reference proteome</keyword>
<dbReference type="EMBL" id="LJIX01000006">
    <property type="protein sequence ID" value="KQL20636.1"/>
    <property type="molecule type" value="Genomic_DNA"/>
</dbReference>
<protein>
    <submittedName>
        <fullName evidence="2">Uncharacterized protein</fullName>
    </submittedName>
</protein>
<keyword evidence="1" id="KW-1133">Transmembrane helix</keyword>
<evidence type="ECO:0000313" key="3">
    <source>
        <dbReference type="Proteomes" id="UP000050996"/>
    </source>
</evidence>